<feature type="compositionally biased region" description="Basic residues" evidence="1">
    <location>
        <begin position="61"/>
        <end position="77"/>
    </location>
</feature>
<evidence type="ECO:0000313" key="2">
    <source>
        <dbReference type="EMBL" id="CAF1699920.1"/>
    </source>
</evidence>
<accession>A0A816I253</accession>
<protein>
    <submittedName>
        <fullName evidence="2">(rape) hypothetical protein</fullName>
    </submittedName>
</protein>
<feature type="compositionally biased region" description="Basic and acidic residues" evidence="1">
    <location>
        <begin position="78"/>
        <end position="103"/>
    </location>
</feature>
<name>A0A816I253_BRANA</name>
<sequence length="128" mass="13602">MASAIRAGNAMSLEPRNMGMMSDAAAFSDSATGSWNPRGPTGYNIGISDVCSSGTKGGKTYQRRRSGSFVRKARGKSFKAEASREGKMKDKAPAVAEKRKSSNDVETSQYSPRSKKPAVVPNEGPPNL</sequence>
<dbReference type="AlphaFoldDB" id="A0A816I253"/>
<organism evidence="2">
    <name type="scientific">Brassica napus</name>
    <name type="common">Rape</name>
    <dbReference type="NCBI Taxonomy" id="3708"/>
    <lineage>
        <taxon>Eukaryota</taxon>
        <taxon>Viridiplantae</taxon>
        <taxon>Streptophyta</taxon>
        <taxon>Embryophyta</taxon>
        <taxon>Tracheophyta</taxon>
        <taxon>Spermatophyta</taxon>
        <taxon>Magnoliopsida</taxon>
        <taxon>eudicotyledons</taxon>
        <taxon>Gunneridae</taxon>
        <taxon>Pentapetalae</taxon>
        <taxon>rosids</taxon>
        <taxon>malvids</taxon>
        <taxon>Brassicales</taxon>
        <taxon>Brassicaceae</taxon>
        <taxon>Brassiceae</taxon>
        <taxon>Brassica</taxon>
    </lineage>
</organism>
<gene>
    <name evidence="2" type="ORF">DARMORV10_C03P22170.1</name>
</gene>
<dbReference type="Proteomes" id="UP001295469">
    <property type="component" value="Chromosome C03"/>
</dbReference>
<proteinExistence type="predicted"/>
<reference evidence="2" key="1">
    <citation type="submission" date="2021-01" db="EMBL/GenBank/DDBJ databases">
        <authorList>
            <consortium name="Genoscope - CEA"/>
            <person name="William W."/>
        </authorList>
    </citation>
    <scope>NUCLEOTIDE SEQUENCE</scope>
</reference>
<dbReference type="EMBL" id="HG994367">
    <property type="protein sequence ID" value="CAF1699920.1"/>
    <property type="molecule type" value="Genomic_DNA"/>
</dbReference>
<evidence type="ECO:0000256" key="1">
    <source>
        <dbReference type="SAM" id="MobiDB-lite"/>
    </source>
</evidence>
<feature type="region of interest" description="Disordered" evidence="1">
    <location>
        <begin position="43"/>
        <end position="128"/>
    </location>
</feature>